<name>A0AAU7JSD8_9MICO</name>
<sequence>MLTVRRLPEVGLVALTMLLAAVWASVGLTAAGWGVGLFCGALLNPVVAVALHRTGARGPGPADVVTLTRAMLACGLAALTADALVHQVHTHLFVPIAVVALALDALDGWVARRTHTCSAFGSRFDGEVDAFLILVLSVYVTPTFGAWILSAGLMRYAFAVAGCGVPWLRARLPYRFWRKVVTASTGIVLTLAAADVQPRWLSTSALVVGLALLVESFGRDVWWSWRHRVVTAEETASLGATPMAPARAPTRARIEPV</sequence>
<dbReference type="GO" id="GO:0016020">
    <property type="term" value="C:membrane"/>
    <property type="evidence" value="ECO:0007669"/>
    <property type="project" value="InterPro"/>
</dbReference>
<feature type="transmembrane region" description="Helical" evidence="3">
    <location>
        <begin position="64"/>
        <end position="86"/>
    </location>
</feature>
<accession>A0AAU7JSD8</accession>
<dbReference type="PROSITE" id="PS00379">
    <property type="entry name" value="CDP_ALCOHOL_P_TRANSF"/>
    <property type="match status" value="1"/>
</dbReference>
<protein>
    <submittedName>
        <fullName evidence="4">CDP-alcohol phosphatidyltransferase family protein</fullName>
    </submittedName>
</protein>
<dbReference type="Gene3D" id="1.20.120.1760">
    <property type="match status" value="1"/>
</dbReference>
<feature type="transmembrane region" description="Helical" evidence="3">
    <location>
        <begin position="34"/>
        <end position="52"/>
    </location>
</feature>
<keyword evidence="3" id="KW-1133">Transmembrane helix</keyword>
<feature type="transmembrane region" description="Helical" evidence="3">
    <location>
        <begin position="92"/>
        <end position="110"/>
    </location>
</feature>
<organism evidence="4">
    <name type="scientific">Pedococcus sp. KACC 23699</name>
    <dbReference type="NCBI Taxonomy" id="3149228"/>
    <lineage>
        <taxon>Bacteria</taxon>
        <taxon>Bacillati</taxon>
        <taxon>Actinomycetota</taxon>
        <taxon>Actinomycetes</taxon>
        <taxon>Micrococcales</taxon>
        <taxon>Intrasporangiaceae</taxon>
        <taxon>Pedococcus</taxon>
    </lineage>
</organism>
<dbReference type="InterPro" id="IPR000462">
    <property type="entry name" value="CDP-OH_P_trans"/>
</dbReference>
<gene>
    <name evidence="4" type="ORF">ABEG17_16860</name>
</gene>
<dbReference type="InterPro" id="IPR048254">
    <property type="entry name" value="CDP_ALCOHOL_P_TRANSF_CS"/>
</dbReference>
<keyword evidence="3" id="KW-0812">Transmembrane</keyword>
<keyword evidence="1 2" id="KW-0808">Transferase</keyword>
<proteinExistence type="inferred from homology"/>
<evidence type="ECO:0000256" key="2">
    <source>
        <dbReference type="RuleBase" id="RU003750"/>
    </source>
</evidence>
<comment type="similarity">
    <text evidence="2">Belongs to the CDP-alcohol phosphatidyltransferase class-I family.</text>
</comment>
<dbReference type="Pfam" id="PF01066">
    <property type="entry name" value="CDP-OH_P_transf"/>
    <property type="match status" value="1"/>
</dbReference>
<dbReference type="RefSeq" id="WP_406830645.1">
    <property type="nucleotide sequence ID" value="NZ_CP157483.1"/>
</dbReference>
<dbReference type="InterPro" id="IPR043130">
    <property type="entry name" value="CDP-OH_PTrfase_TM_dom"/>
</dbReference>
<evidence type="ECO:0000313" key="4">
    <source>
        <dbReference type="EMBL" id="XBO43215.1"/>
    </source>
</evidence>
<dbReference type="EMBL" id="CP157483">
    <property type="protein sequence ID" value="XBO43215.1"/>
    <property type="molecule type" value="Genomic_DNA"/>
</dbReference>
<reference evidence="4" key="1">
    <citation type="submission" date="2024-05" db="EMBL/GenBank/DDBJ databases">
        <authorList>
            <person name="Kim S."/>
            <person name="Heo J."/>
            <person name="Choi H."/>
            <person name="Choi Y."/>
            <person name="Kwon S.-W."/>
            <person name="Kim Y."/>
        </authorList>
    </citation>
    <scope>NUCLEOTIDE SEQUENCE</scope>
    <source>
        <strain evidence="4">KACC 23699</strain>
    </source>
</reference>
<evidence type="ECO:0000256" key="1">
    <source>
        <dbReference type="ARBA" id="ARBA00022679"/>
    </source>
</evidence>
<keyword evidence="3" id="KW-0472">Membrane</keyword>
<dbReference type="GO" id="GO:0008654">
    <property type="term" value="P:phospholipid biosynthetic process"/>
    <property type="evidence" value="ECO:0007669"/>
    <property type="project" value="InterPro"/>
</dbReference>
<dbReference type="GO" id="GO:0016780">
    <property type="term" value="F:phosphotransferase activity, for other substituted phosphate groups"/>
    <property type="evidence" value="ECO:0007669"/>
    <property type="project" value="InterPro"/>
</dbReference>
<dbReference type="AlphaFoldDB" id="A0AAU7JSD8"/>
<evidence type="ECO:0000256" key="3">
    <source>
        <dbReference type="SAM" id="Phobius"/>
    </source>
</evidence>
<feature type="transmembrane region" description="Helical" evidence="3">
    <location>
        <begin position="130"/>
        <end position="147"/>
    </location>
</feature>